<dbReference type="STRING" id="1790137.AXE80_08690"/>
<keyword evidence="2" id="KW-1185">Reference proteome</keyword>
<dbReference type="AlphaFoldDB" id="A0A1B1Y6H9"/>
<accession>A0A1B1Y6H9</accession>
<reference evidence="1 2" key="1">
    <citation type="submission" date="2016-02" db="EMBL/GenBank/DDBJ databases">
        <authorList>
            <person name="Wen L."/>
            <person name="He K."/>
            <person name="Yang H."/>
        </authorList>
    </citation>
    <scope>NUCLEOTIDE SEQUENCE [LARGE SCALE GENOMIC DNA]</scope>
    <source>
        <strain evidence="1 2">CZ1127</strain>
    </source>
</reference>
<dbReference type="EMBL" id="CP014224">
    <property type="protein sequence ID" value="ANW96349.1"/>
    <property type="molecule type" value="Genomic_DNA"/>
</dbReference>
<dbReference type="Proteomes" id="UP000092967">
    <property type="component" value="Chromosome"/>
</dbReference>
<organism evidence="1 2">
    <name type="scientific">Wenyingzhuangia fucanilytica</name>
    <dbReference type="NCBI Taxonomy" id="1790137"/>
    <lineage>
        <taxon>Bacteria</taxon>
        <taxon>Pseudomonadati</taxon>
        <taxon>Bacteroidota</taxon>
        <taxon>Flavobacteriia</taxon>
        <taxon>Flavobacteriales</taxon>
        <taxon>Flavobacteriaceae</taxon>
        <taxon>Wenyingzhuangia</taxon>
    </lineage>
</organism>
<sequence length="332" mass="39238">MYAGLEILKQDANYTVEYIYNYHTLPSNLTKIIYNDLTLIFDIDDSQNIVFEYYDQCDFYVKRMLTKEDYKKHPKTIPYGLNYSLIHPNCFLKKIYLKELKFSDLYKRFKYATIFIKYSLKYHYFLSKTLNINDSIANNNIKNMTSSPSDSNKIIFRARLWNPLNKEDRNIINQERIDLNRKLKEKHNSNFIGGIQTDSLSIKICPDLIIPKKTSDKKAYLKDLKKASIGIANVGLDGSIGWKFSEYITHSLAIVTNPISQFQIHGNLQANINYLEYSNNDECINQVQYLIDNPEKRKEMQYNNFKYYNDFLKPEKKLKLIFDEINLKSNLD</sequence>
<protein>
    <recommendedName>
        <fullName evidence="3">Glycosyl transferase family 1 domain-containing protein</fullName>
    </recommendedName>
</protein>
<gene>
    <name evidence="1" type="ORF">AXE80_08690</name>
</gene>
<evidence type="ECO:0008006" key="3">
    <source>
        <dbReference type="Google" id="ProtNLM"/>
    </source>
</evidence>
<evidence type="ECO:0000313" key="2">
    <source>
        <dbReference type="Proteomes" id="UP000092967"/>
    </source>
</evidence>
<evidence type="ECO:0000313" key="1">
    <source>
        <dbReference type="EMBL" id="ANW96349.1"/>
    </source>
</evidence>
<name>A0A1B1Y6H9_9FLAO</name>
<dbReference type="KEGG" id="wfu:AXE80_08690"/>
<proteinExistence type="predicted"/>